<keyword evidence="3" id="KW-1185">Reference proteome</keyword>
<reference evidence="2 3" key="2">
    <citation type="journal article" date="2014" name="BMC Genomics">
        <title>An improved genome of the model marine alga Ostreococcus tauri unfolds by assessing Illumina de novo assemblies.</title>
        <authorList>
            <person name="Blanc-Mathieu R."/>
            <person name="Verhelst B."/>
            <person name="Derelle E."/>
            <person name="Rombauts S."/>
            <person name="Bouget F.Y."/>
            <person name="Carre I."/>
            <person name="Chateau A."/>
            <person name="Eyre-Walker A."/>
            <person name="Grimsley N."/>
            <person name="Moreau H."/>
            <person name="Piegu B."/>
            <person name="Rivals E."/>
            <person name="Schackwitz W."/>
            <person name="Van de Peer Y."/>
            <person name="Piganeau G."/>
        </authorList>
    </citation>
    <scope>NUCLEOTIDE SEQUENCE [LARGE SCALE GENOMIC DNA]</scope>
    <source>
        <strain evidence="3">OTTH 0595 / CCAP 157/2 / RCC745</strain>
    </source>
</reference>
<dbReference type="RefSeq" id="XP_022838382.1">
    <property type="nucleotide sequence ID" value="XM_022985514.1"/>
</dbReference>
<name>A0A090LYE9_OSTTA</name>
<dbReference type="InParanoid" id="A0A090LYE9"/>
<feature type="compositionally biased region" description="Polar residues" evidence="1">
    <location>
        <begin position="240"/>
        <end position="252"/>
    </location>
</feature>
<gene>
    <name evidence="2" type="ORF">OT_ostta01g06440</name>
</gene>
<dbReference type="EMBL" id="CAID01000001">
    <property type="protein sequence ID" value="CEF96925.1"/>
    <property type="molecule type" value="Genomic_DNA"/>
</dbReference>
<organism evidence="2 3">
    <name type="scientific">Ostreococcus tauri</name>
    <name type="common">Marine green alga</name>
    <dbReference type="NCBI Taxonomy" id="70448"/>
    <lineage>
        <taxon>Eukaryota</taxon>
        <taxon>Viridiplantae</taxon>
        <taxon>Chlorophyta</taxon>
        <taxon>Mamiellophyceae</taxon>
        <taxon>Mamiellales</taxon>
        <taxon>Bathycoccaceae</taxon>
        <taxon>Ostreococcus</taxon>
    </lineage>
</organism>
<feature type="compositionally biased region" description="Polar residues" evidence="1">
    <location>
        <begin position="315"/>
        <end position="334"/>
    </location>
</feature>
<comment type="caution">
    <text evidence="2">The sequence shown here is derived from an EMBL/GenBank/DDBJ whole genome shotgun (WGS) entry which is preliminary data.</text>
</comment>
<reference evidence="3" key="1">
    <citation type="journal article" date="2006" name="Proc. Natl. Acad. Sci. U.S.A.">
        <title>Genome analysis of the smallest free-living eukaryote Ostreococcus tauri unveils many unique features.</title>
        <authorList>
            <person name="Derelle E."/>
            <person name="Ferraz C."/>
            <person name="Rombauts S."/>
            <person name="Rouze P."/>
            <person name="Worden A.Z."/>
            <person name="Robbens S."/>
            <person name="Partensky F."/>
            <person name="Degroeve S."/>
            <person name="Echeynie S."/>
            <person name="Cooke R."/>
            <person name="Saeys Y."/>
            <person name="Wuyts J."/>
            <person name="Jabbari K."/>
            <person name="Bowler C."/>
            <person name="Panaud O."/>
            <person name="Piegu B."/>
            <person name="Ball S.G."/>
            <person name="Ral J.-P."/>
            <person name="Bouget F.-Y."/>
            <person name="Piganeau G."/>
            <person name="De Baets B."/>
            <person name="Picard A."/>
            <person name="Delseny M."/>
            <person name="Demaille J."/>
            <person name="Van de Peer Y."/>
            <person name="Moreau H."/>
        </authorList>
    </citation>
    <scope>NUCLEOTIDE SEQUENCE [LARGE SCALE GENOMIC DNA]</scope>
    <source>
        <strain evidence="3">OTTH 0595 / CCAP 157/2 / RCC745</strain>
    </source>
</reference>
<dbReference type="Proteomes" id="UP000009170">
    <property type="component" value="Unassembled WGS sequence"/>
</dbReference>
<evidence type="ECO:0000313" key="2">
    <source>
        <dbReference type="EMBL" id="CEF96925.1"/>
    </source>
</evidence>
<feature type="region of interest" description="Disordered" evidence="1">
    <location>
        <begin position="301"/>
        <end position="339"/>
    </location>
</feature>
<evidence type="ECO:0000256" key="1">
    <source>
        <dbReference type="SAM" id="MobiDB-lite"/>
    </source>
</evidence>
<dbReference type="AlphaFoldDB" id="A0A090LYE9"/>
<feature type="region of interest" description="Disordered" evidence="1">
    <location>
        <begin position="240"/>
        <end position="264"/>
    </location>
</feature>
<dbReference type="GeneID" id="34945563"/>
<accession>A0A090LYE9</accession>
<dbReference type="KEGG" id="ota:OT_ostta01g06440"/>
<evidence type="ECO:0000313" key="3">
    <source>
        <dbReference type="Proteomes" id="UP000009170"/>
    </source>
</evidence>
<dbReference type="OrthoDB" id="10627254at2759"/>
<protein>
    <submittedName>
        <fullName evidence="2">Unnamed product</fullName>
    </submittedName>
</protein>
<proteinExistence type="predicted"/>
<sequence>MPLSTSRPPRALVDVVIERYRDRGDVRRALGLDDGGIERTIDARERSIEWLERVIERTFDDRFDDDERRVIEHATGVRDGRGVGTFAASAVRSAERELGTRALVSRRMWDVLCNAEAARRGKTSECAELFCAFARGSYDDEALLFFLFCRRWLTRECQAMRARGERVTRGDRRYDAGAKLCASNFSLDFKQCCAVIRAIFFGSDGESAASTSDVSFLYATVKAMIEDAFKTDVASSWATGRNENVTPDTSALTPKDATSARDPPTRMDAYRLLKMLLSVFVDTTPPEDAISSLKVRAKTKKGKASASVDVPPEPSTSASIPTATPKQTTSQTPSGDADRKVAADIARYELVVRTALTEAVGKYVAALFPKQVDRSAVDEAETKLNVMAQDLLSRVIDNAADPSSSAEIVSEAPVACASYVRARDSIIAGAGTPGTESPAAAGASSARDVARAILASDKVKNAIEPMLRASVSSLKTNS</sequence>